<dbReference type="Proteomes" id="UP000770661">
    <property type="component" value="Unassembled WGS sequence"/>
</dbReference>
<dbReference type="AlphaFoldDB" id="A0A8J4XWQ2"/>
<organism evidence="2 3">
    <name type="scientific">Chionoecetes opilio</name>
    <name type="common">Atlantic snow crab</name>
    <name type="synonym">Cancer opilio</name>
    <dbReference type="NCBI Taxonomy" id="41210"/>
    <lineage>
        <taxon>Eukaryota</taxon>
        <taxon>Metazoa</taxon>
        <taxon>Ecdysozoa</taxon>
        <taxon>Arthropoda</taxon>
        <taxon>Crustacea</taxon>
        <taxon>Multicrustacea</taxon>
        <taxon>Malacostraca</taxon>
        <taxon>Eumalacostraca</taxon>
        <taxon>Eucarida</taxon>
        <taxon>Decapoda</taxon>
        <taxon>Pleocyemata</taxon>
        <taxon>Brachyura</taxon>
        <taxon>Eubrachyura</taxon>
        <taxon>Majoidea</taxon>
        <taxon>Majidae</taxon>
        <taxon>Chionoecetes</taxon>
    </lineage>
</organism>
<reference evidence="2" key="1">
    <citation type="submission" date="2020-07" db="EMBL/GenBank/DDBJ databases">
        <title>The High-quality genome of the commercially important snow crab, Chionoecetes opilio.</title>
        <authorList>
            <person name="Jeong J.-H."/>
            <person name="Ryu S."/>
        </authorList>
    </citation>
    <scope>NUCLEOTIDE SEQUENCE</scope>
    <source>
        <strain evidence="2">MADBK_172401_WGS</strain>
        <tissue evidence="2">Digestive gland</tissue>
    </source>
</reference>
<feature type="compositionally biased region" description="Polar residues" evidence="1">
    <location>
        <begin position="61"/>
        <end position="81"/>
    </location>
</feature>
<keyword evidence="3" id="KW-1185">Reference proteome</keyword>
<name>A0A8J4XWQ2_CHIOP</name>
<comment type="caution">
    <text evidence="2">The sequence shown here is derived from an EMBL/GenBank/DDBJ whole genome shotgun (WGS) entry which is preliminary data.</text>
</comment>
<evidence type="ECO:0000256" key="1">
    <source>
        <dbReference type="SAM" id="MobiDB-lite"/>
    </source>
</evidence>
<dbReference type="EMBL" id="JACEEZ010019399">
    <property type="protein sequence ID" value="KAG0715780.1"/>
    <property type="molecule type" value="Genomic_DNA"/>
</dbReference>
<evidence type="ECO:0000313" key="2">
    <source>
        <dbReference type="EMBL" id="KAG0715780.1"/>
    </source>
</evidence>
<sequence>MSCWQTPKHCGWHGRHTLAETNNRHQSPLPLRTPMKAYPPAAAAAAPSTDPSTCRPWPVTSCHSSGSASNPSKCSTSTGHRSTALHLHSGRKMEPGDASVGVILGPAEASHCPGPQLPFEILSLCPSNRHRTQAVCMICRHCSHQWLPYGYDHQKLLHQETVIHDMHKCEDLKLFLQAEWCPGGAGKSITSHCSASSDVNMLEVMESRHLPGPIRATKVWMHKSPPLLVSMGPFVSITKGSCLNLPLTSGSLSLCLRHTE</sequence>
<accession>A0A8J4XWQ2</accession>
<feature type="compositionally biased region" description="Low complexity" evidence="1">
    <location>
        <begin position="38"/>
        <end position="47"/>
    </location>
</feature>
<proteinExistence type="predicted"/>
<feature type="region of interest" description="Disordered" evidence="1">
    <location>
        <begin position="21"/>
        <end position="84"/>
    </location>
</feature>
<protein>
    <submittedName>
        <fullName evidence="2">Uncharacterized protein</fullName>
    </submittedName>
</protein>
<evidence type="ECO:0000313" key="3">
    <source>
        <dbReference type="Proteomes" id="UP000770661"/>
    </source>
</evidence>
<gene>
    <name evidence="2" type="ORF">GWK47_011209</name>
</gene>